<organism evidence="1 2">
    <name type="scientific">Leucobacter luti</name>
    <dbReference type="NCBI Taxonomy" id="340320"/>
    <lineage>
        <taxon>Bacteria</taxon>
        <taxon>Bacillati</taxon>
        <taxon>Actinomycetota</taxon>
        <taxon>Actinomycetes</taxon>
        <taxon>Micrococcales</taxon>
        <taxon>Microbacteriaceae</taxon>
        <taxon>Leucobacter</taxon>
    </lineage>
</organism>
<sequence length="137" mass="15060">MNISKHTGGYEIKNFRALKTGALEGTIYLNGKRILTVENSGRGGCNIYHGFEGTGQAQPLADFRAYAAEHFGDFEPEDHLVFALADVKRITAFAKKHGRSFADTAGDLIAEFDTCGEDGYYEHDAKFLRHLVAAVSE</sequence>
<dbReference type="EMBL" id="SNYA01000004">
    <property type="protein sequence ID" value="TDP92378.1"/>
    <property type="molecule type" value="Genomic_DNA"/>
</dbReference>
<protein>
    <submittedName>
        <fullName evidence="1">Uncharacterized protein</fullName>
    </submittedName>
</protein>
<accession>A0A4V3CY15</accession>
<evidence type="ECO:0000313" key="1">
    <source>
        <dbReference type="EMBL" id="TDP92378.1"/>
    </source>
</evidence>
<evidence type="ECO:0000313" key="2">
    <source>
        <dbReference type="Proteomes" id="UP000295601"/>
    </source>
</evidence>
<dbReference type="AlphaFoldDB" id="A0A4V3CY15"/>
<keyword evidence="2" id="KW-1185">Reference proteome</keyword>
<name>A0A4V3CY15_9MICO</name>
<comment type="caution">
    <text evidence="1">The sequence shown here is derived from an EMBL/GenBank/DDBJ whole genome shotgun (WGS) entry which is preliminary data.</text>
</comment>
<dbReference type="Proteomes" id="UP000295601">
    <property type="component" value="Unassembled WGS sequence"/>
</dbReference>
<reference evidence="1 2" key="1">
    <citation type="submission" date="2019-03" db="EMBL/GenBank/DDBJ databases">
        <title>Genomic analyses of the natural microbiome of Caenorhabditis elegans.</title>
        <authorList>
            <person name="Samuel B."/>
        </authorList>
    </citation>
    <scope>NUCLEOTIDE SEQUENCE [LARGE SCALE GENOMIC DNA]</scope>
    <source>
        <strain evidence="1 2">JUb18</strain>
    </source>
</reference>
<dbReference type="OrthoDB" id="10017638at2"/>
<dbReference type="RefSeq" id="WP_133616608.1">
    <property type="nucleotide sequence ID" value="NZ_SNYA01000004.1"/>
</dbReference>
<gene>
    <name evidence="1" type="ORF">EDF62_1585</name>
</gene>
<proteinExistence type="predicted"/>